<name>A0AA38RHM5_9PEZI</name>
<evidence type="ECO:0000256" key="7">
    <source>
        <dbReference type="SAM" id="MobiDB-lite"/>
    </source>
</evidence>
<dbReference type="GO" id="GO:0005739">
    <property type="term" value="C:mitochondrion"/>
    <property type="evidence" value="ECO:0007669"/>
    <property type="project" value="UniProtKB-SubCell"/>
</dbReference>
<evidence type="ECO:0000256" key="4">
    <source>
        <dbReference type="ARBA" id="ARBA00022824"/>
    </source>
</evidence>
<evidence type="ECO:0000313" key="9">
    <source>
        <dbReference type="Proteomes" id="UP001174694"/>
    </source>
</evidence>
<dbReference type="AlphaFoldDB" id="A0AA38RHM5"/>
<evidence type="ECO:0000256" key="5">
    <source>
        <dbReference type="ARBA" id="ARBA00023128"/>
    </source>
</evidence>
<dbReference type="PANTHER" id="PTHR48182:SF2">
    <property type="entry name" value="PROTEIN SERAC1"/>
    <property type="match status" value="1"/>
</dbReference>
<sequence length="226" mass="25154">MANQVVVDDKGFTVLHEALNPTVDVVFVHGFTGHPKDTWTSKKAEGQSTKRAEKHSRDDEPADTARRSKIPRLPFGRNPPTASTSASPVSQSSQTQMTGGTNGSNIAELAGKRRKDVYWPVDLACITIPDSRILTYGYDANVRHWLKGELYDATQTRNLGLFSSSPTALVASWSRRPWPDPKDAHRQKLIFMVSSKRPLAPCSLELRIEGQIHGISFIIFYPLQLK</sequence>
<dbReference type="PANTHER" id="PTHR48182">
    <property type="entry name" value="PROTEIN SERAC1"/>
    <property type="match status" value="1"/>
</dbReference>
<comment type="subcellular location">
    <subcellularLocation>
        <location evidence="2">Endoplasmic reticulum</location>
    </subcellularLocation>
    <subcellularLocation>
        <location evidence="3">Membrane</location>
    </subcellularLocation>
    <subcellularLocation>
        <location evidence="1">Mitochondrion</location>
    </subcellularLocation>
</comment>
<reference evidence="8" key="1">
    <citation type="submission" date="2022-07" db="EMBL/GenBank/DDBJ databases">
        <title>Fungi with potential for degradation of polypropylene.</title>
        <authorList>
            <person name="Gostincar C."/>
        </authorList>
    </citation>
    <scope>NUCLEOTIDE SEQUENCE</scope>
    <source>
        <strain evidence="8">EXF-13308</strain>
    </source>
</reference>
<keyword evidence="4" id="KW-0256">Endoplasmic reticulum</keyword>
<dbReference type="Proteomes" id="UP001174694">
    <property type="component" value="Unassembled WGS sequence"/>
</dbReference>
<evidence type="ECO:0000256" key="6">
    <source>
        <dbReference type="ARBA" id="ARBA00023136"/>
    </source>
</evidence>
<organism evidence="8 9">
    <name type="scientific">Pleurostoma richardsiae</name>
    <dbReference type="NCBI Taxonomy" id="41990"/>
    <lineage>
        <taxon>Eukaryota</taxon>
        <taxon>Fungi</taxon>
        <taxon>Dikarya</taxon>
        <taxon>Ascomycota</taxon>
        <taxon>Pezizomycotina</taxon>
        <taxon>Sordariomycetes</taxon>
        <taxon>Sordariomycetidae</taxon>
        <taxon>Calosphaeriales</taxon>
        <taxon>Pleurostomataceae</taxon>
        <taxon>Pleurostoma</taxon>
    </lineage>
</organism>
<evidence type="ECO:0000256" key="1">
    <source>
        <dbReference type="ARBA" id="ARBA00004173"/>
    </source>
</evidence>
<dbReference type="GO" id="GO:0005783">
    <property type="term" value="C:endoplasmic reticulum"/>
    <property type="evidence" value="ECO:0007669"/>
    <property type="project" value="UniProtKB-SubCell"/>
</dbReference>
<protein>
    <submittedName>
        <fullName evidence="8">Uncharacterized protein</fullName>
    </submittedName>
</protein>
<dbReference type="InterPro" id="IPR052374">
    <property type="entry name" value="SERAC1"/>
</dbReference>
<keyword evidence="9" id="KW-1185">Reference proteome</keyword>
<proteinExistence type="predicted"/>
<gene>
    <name evidence="8" type="ORF">NKR23_g11326</name>
</gene>
<feature type="region of interest" description="Disordered" evidence="7">
    <location>
        <begin position="36"/>
        <end position="106"/>
    </location>
</feature>
<feature type="compositionally biased region" description="Basic and acidic residues" evidence="7">
    <location>
        <begin position="36"/>
        <end position="66"/>
    </location>
</feature>
<evidence type="ECO:0000313" key="8">
    <source>
        <dbReference type="EMBL" id="KAJ9132258.1"/>
    </source>
</evidence>
<evidence type="ECO:0000256" key="2">
    <source>
        <dbReference type="ARBA" id="ARBA00004240"/>
    </source>
</evidence>
<dbReference type="EMBL" id="JANBVO010000059">
    <property type="protein sequence ID" value="KAJ9132258.1"/>
    <property type="molecule type" value="Genomic_DNA"/>
</dbReference>
<evidence type="ECO:0000256" key="3">
    <source>
        <dbReference type="ARBA" id="ARBA00004370"/>
    </source>
</evidence>
<dbReference type="GO" id="GO:0016020">
    <property type="term" value="C:membrane"/>
    <property type="evidence" value="ECO:0007669"/>
    <property type="project" value="UniProtKB-SubCell"/>
</dbReference>
<keyword evidence="6" id="KW-0472">Membrane</keyword>
<comment type="caution">
    <text evidence="8">The sequence shown here is derived from an EMBL/GenBank/DDBJ whole genome shotgun (WGS) entry which is preliminary data.</text>
</comment>
<feature type="compositionally biased region" description="Low complexity" evidence="7">
    <location>
        <begin position="79"/>
        <end position="96"/>
    </location>
</feature>
<accession>A0AA38RHM5</accession>
<keyword evidence="5" id="KW-0496">Mitochondrion</keyword>